<organism evidence="1 2">
    <name type="scientific">Pseudomonas cremoricolorata</name>
    <dbReference type="NCBI Taxonomy" id="157783"/>
    <lineage>
        <taxon>Bacteria</taxon>
        <taxon>Pseudomonadati</taxon>
        <taxon>Pseudomonadota</taxon>
        <taxon>Gammaproteobacteria</taxon>
        <taxon>Pseudomonadales</taxon>
        <taxon>Pseudomonadaceae</taxon>
        <taxon>Pseudomonas</taxon>
    </lineage>
</organism>
<protein>
    <submittedName>
        <fullName evidence="1">Uncharacterized protein</fullName>
    </submittedName>
</protein>
<keyword evidence="2" id="KW-1185">Reference proteome</keyword>
<dbReference type="EMBL" id="CP009455">
    <property type="protein sequence ID" value="AIR90490.1"/>
    <property type="molecule type" value="Genomic_DNA"/>
</dbReference>
<dbReference type="AlphaFoldDB" id="A0A089WMF1"/>
<evidence type="ECO:0000313" key="1">
    <source>
        <dbReference type="EMBL" id="AIR90490.1"/>
    </source>
</evidence>
<name>A0A089WMF1_9PSED</name>
<proteinExistence type="predicted"/>
<sequence>MRALQAAQWQYDNQLPPPVSESAEEEAERCWIEEGIDQLMRGADYVFKRRMRPQQGVTQERFAVAVEEFAMDRLCQGTGNTLLGRLILSAHAKHGGDSQEAAHNLLAVPDPDEALRQIAHDLLMPFAEQGVLAQAEEAE</sequence>
<dbReference type="RefSeq" id="WP_038413082.1">
    <property type="nucleotide sequence ID" value="NZ_CP009455.1"/>
</dbReference>
<dbReference type="STRING" id="157783.LK03_14865"/>
<gene>
    <name evidence="1" type="ORF">LK03_14865</name>
</gene>
<evidence type="ECO:0000313" key="2">
    <source>
        <dbReference type="Proteomes" id="UP000029493"/>
    </source>
</evidence>
<dbReference type="KEGG" id="psw:LK03_14865"/>
<accession>A0A089WMF1</accession>
<dbReference type="Proteomes" id="UP000029493">
    <property type="component" value="Chromosome"/>
</dbReference>
<reference evidence="1 2" key="1">
    <citation type="submission" date="2014-09" db="EMBL/GenBank/DDBJ databases">
        <authorList>
            <person name="Chan K.-G."/>
        </authorList>
    </citation>
    <scope>NUCLEOTIDE SEQUENCE [LARGE SCALE GENOMIC DNA]</scope>
    <source>
        <strain evidence="1 2">ND07</strain>
    </source>
</reference>
<dbReference type="OrthoDB" id="7007970at2"/>